<dbReference type="Pfam" id="PF12796">
    <property type="entry name" value="Ank_2"/>
    <property type="match status" value="2"/>
</dbReference>
<feature type="repeat" description="ANK" evidence="3">
    <location>
        <begin position="313"/>
        <end position="345"/>
    </location>
</feature>
<gene>
    <name evidence="4" type="ORF">TKK_003454</name>
</gene>
<dbReference type="SMART" id="SM00248">
    <property type="entry name" value="ANK"/>
    <property type="match status" value="8"/>
</dbReference>
<name>A0ABD2XEU7_9HYME</name>
<keyword evidence="1" id="KW-0677">Repeat</keyword>
<dbReference type="Gene3D" id="1.25.40.20">
    <property type="entry name" value="Ankyrin repeat-containing domain"/>
    <property type="match status" value="3"/>
</dbReference>
<dbReference type="Proteomes" id="UP001627154">
    <property type="component" value="Unassembled WGS sequence"/>
</dbReference>
<proteinExistence type="predicted"/>
<dbReference type="InterPro" id="IPR036770">
    <property type="entry name" value="Ankyrin_rpt-contain_sf"/>
</dbReference>
<evidence type="ECO:0000313" key="5">
    <source>
        <dbReference type="Proteomes" id="UP001627154"/>
    </source>
</evidence>
<evidence type="ECO:0000256" key="3">
    <source>
        <dbReference type="PROSITE-ProRule" id="PRU00023"/>
    </source>
</evidence>
<accession>A0ABD2XEU7</accession>
<dbReference type="PRINTS" id="PR01415">
    <property type="entry name" value="ANKYRIN"/>
</dbReference>
<dbReference type="PANTHER" id="PTHR24166:SF48">
    <property type="entry name" value="PROTEIN VAPYRIN"/>
    <property type="match status" value="1"/>
</dbReference>
<dbReference type="PROSITE" id="PS50297">
    <property type="entry name" value="ANK_REP_REGION"/>
    <property type="match status" value="5"/>
</dbReference>
<sequence length="426" mass="49159">MSSDDEYVESFYSCESGSDDEIDDYDFKNLDDLLEKQCGSLKSLRKKLNWIYSDKGRYALLDQLYPVISDWKGQFPNLRDIFFSQEIEYLLTYSVKYTKEFVSNKTVGEAFIEFVARTGYKDELEIDDDDDELPLYCTTPLHHAARLFDYQESGTIRNLFEIYNRFDVNYINDGYTHFHVACKFGCNNVVEKFLELGQDLNCFEHVTGNSPLHFALAHDHKQVATMLLIRGADPNLSNNKGWTSLHFVCNGHYNDDFAELFFEICDNRHQAVHVDARNNEGNSPLHLALDHGSEKVIELLLRRGANPNLANGIRSIPLHNALLCHNEKVVELLLRYGADPNLTNVEGWTPLRICLKKKNFHMVKIFFEINDELNQRVQIDAKDYYGRTPLLHAVLNLKLDAVEILLDRGADLSSFIFPTANDFAWR</sequence>
<evidence type="ECO:0000256" key="1">
    <source>
        <dbReference type="ARBA" id="ARBA00022737"/>
    </source>
</evidence>
<dbReference type="InterPro" id="IPR050889">
    <property type="entry name" value="Dendritic_Spine_Reg/Scaffold"/>
</dbReference>
<feature type="repeat" description="ANK" evidence="3">
    <location>
        <begin position="207"/>
        <end position="239"/>
    </location>
</feature>
<feature type="repeat" description="ANK" evidence="3">
    <location>
        <begin position="280"/>
        <end position="312"/>
    </location>
</feature>
<comment type="caution">
    <text evidence="4">The sequence shown here is derived from an EMBL/GenBank/DDBJ whole genome shotgun (WGS) entry which is preliminary data.</text>
</comment>
<dbReference type="PANTHER" id="PTHR24166">
    <property type="entry name" value="ROLLING PEBBLES, ISOFORM B"/>
    <property type="match status" value="1"/>
</dbReference>
<dbReference type="PROSITE" id="PS50088">
    <property type="entry name" value="ANK_REPEAT"/>
    <property type="match status" value="5"/>
</dbReference>
<dbReference type="InterPro" id="IPR002110">
    <property type="entry name" value="Ankyrin_rpt"/>
</dbReference>
<reference evidence="4 5" key="1">
    <citation type="journal article" date="2024" name="bioRxiv">
        <title>A reference genome for Trichogramma kaykai: A tiny desert-dwelling parasitoid wasp with competing sex-ratio distorters.</title>
        <authorList>
            <person name="Culotta J."/>
            <person name="Lindsey A.R."/>
        </authorList>
    </citation>
    <scope>NUCLEOTIDE SEQUENCE [LARGE SCALE GENOMIC DNA]</scope>
    <source>
        <strain evidence="4 5">KSX58</strain>
    </source>
</reference>
<keyword evidence="2 3" id="KW-0040">ANK repeat</keyword>
<organism evidence="4 5">
    <name type="scientific">Trichogramma kaykai</name>
    <dbReference type="NCBI Taxonomy" id="54128"/>
    <lineage>
        <taxon>Eukaryota</taxon>
        <taxon>Metazoa</taxon>
        <taxon>Ecdysozoa</taxon>
        <taxon>Arthropoda</taxon>
        <taxon>Hexapoda</taxon>
        <taxon>Insecta</taxon>
        <taxon>Pterygota</taxon>
        <taxon>Neoptera</taxon>
        <taxon>Endopterygota</taxon>
        <taxon>Hymenoptera</taxon>
        <taxon>Apocrita</taxon>
        <taxon>Proctotrupomorpha</taxon>
        <taxon>Chalcidoidea</taxon>
        <taxon>Trichogrammatidae</taxon>
        <taxon>Trichogramma</taxon>
    </lineage>
</organism>
<dbReference type="AlphaFoldDB" id="A0ABD2XEU7"/>
<evidence type="ECO:0000256" key="2">
    <source>
        <dbReference type="ARBA" id="ARBA00023043"/>
    </source>
</evidence>
<keyword evidence="5" id="KW-1185">Reference proteome</keyword>
<feature type="repeat" description="ANK" evidence="3">
    <location>
        <begin position="173"/>
        <end position="205"/>
    </location>
</feature>
<dbReference type="EMBL" id="JBJJXI010000028">
    <property type="protein sequence ID" value="KAL3403772.1"/>
    <property type="molecule type" value="Genomic_DNA"/>
</dbReference>
<evidence type="ECO:0000313" key="4">
    <source>
        <dbReference type="EMBL" id="KAL3403772.1"/>
    </source>
</evidence>
<protein>
    <submittedName>
        <fullName evidence="4">Uncharacterized protein</fullName>
    </submittedName>
</protein>
<feature type="repeat" description="ANK" evidence="3">
    <location>
        <begin position="385"/>
        <end position="413"/>
    </location>
</feature>
<dbReference type="SUPFAM" id="SSF48403">
    <property type="entry name" value="Ankyrin repeat"/>
    <property type="match status" value="1"/>
</dbReference>